<dbReference type="Gene3D" id="3.40.50.2000">
    <property type="entry name" value="Glycogen Phosphorylase B"/>
    <property type="match status" value="2"/>
</dbReference>
<proteinExistence type="predicted"/>
<dbReference type="EC" id="2.4.-.-" evidence="3"/>
<dbReference type="SUPFAM" id="SSF53756">
    <property type="entry name" value="UDP-Glycosyltransferase/glycogen phosphorylase"/>
    <property type="match status" value="1"/>
</dbReference>
<dbReference type="InterPro" id="IPR028098">
    <property type="entry name" value="Glyco_trans_4-like_N"/>
</dbReference>
<dbReference type="RefSeq" id="WP_346822386.1">
    <property type="nucleotide sequence ID" value="NZ_JBDKWZ010000009.1"/>
</dbReference>
<keyword evidence="3" id="KW-0808">Transferase</keyword>
<keyword evidence="3" id="KW-0328">Glycosyltransferase</keyword>
<gene>
    <name evidence="3" type="ORF">AAG747_16910</name>
</gene>
<dbReference type="AlphaFoldDB" id="A0AAW9S7X8"/>
<evidence type="ECO:0000313" key="3">
    <source>
        <dbReference type="EMBL" id="MEN7549607.1"/>
    </source>
</evidence>
<organism evidence="3 4">
    <name type="scientific">Rapidithrix thailandica</name>
    <dbReference type="NCBI Taxonomy" id="413964"/>
    <lineage>
        <taxon>Bacteria</taxon>
        <taxon>Pseudomonadati</taxon>
        <taxon>Bacteroidota</taxon>
        <taxon>Cytophagia</taxon>
        <taxon>Cytophagales</taxon>
        <taxon>Flammeovirgaceae</taxon>
        <taxon>Rapidithrix</taxon>
    </lineage>
</organism>
<protein>
    <submittedName>
        <fullName evidence="3">Glycosyltransferase</fullName>
        <ecNumber evidence="3">2.4.-.-</ecNumber>
    </submittedName>
</protein>
<dbReference type="Pfam" id="PF00534">
    <property type="entry name" value="Glycos_transf_1"/>
    <property type="match status" value="1"/>
</dbReference>
<keyword evidence="4" id="KW-1185">Reference proteome</keyword>
<dbReference type="Pfam" id="PF13439">
    <property type="entry name" value="Glyco_transf_4"/>
    <property type="match status" value="1"/>
</dbReference>
<feature type="domain" description="Glycosyl transferase family 1" evidence="1">
    <location>
        <begin position="216"/>
        <end position="371"/>
    </location>
</feature>
<dbReference type="EMBL" id="JBDKWZ010000009">
    <property type="protein sequence ID" value="MEN7549607.1"/>
    <property type="molecule type" value="Genomic_DNA"/>
</dbReference>
<feature type="domain" description="Glycosyltransferase subfamily 4-like N-terminal" evidence="2">
    <location>
        <begin position="26"/>
        <end position="201"/>
    </location>
</feature>
<dbReference type="GO" id="GO:0016757">
    <property type="term" value="F:glycosyltransferase activity"/>
    <property type="evidence" value="ECO:0007669"/>
    <property type="project" value="UniProtKB-KW"/>
</dbReference>
<sequence length="410" mass="47503">MTQVLYLSYDGMTDPLGQSQVIPYLKGIAQKGYQITLISFEKEENQSRSSFIKELLNKANIQWVPLTYTKRPPVLSTLWDIFQLKKTAKKLHRKHQFQIVHCRSYITALVGLGMKRKYGVKFVFDMRGFWADERLDGNIWDIRKPVFKTVYNFFKKKEIQFLQEADYTVSLTHQGKDEIASWPQFRQSNLRIKVIPCCVDRKLFDKNKVEEAEVAQWRTKLQLRPENFILSYLGSIGTWYMLPEMLSFFKKLLKEKPEAIFLFITADDPEMIKAQAKQQGIDEKYLRITRVNREEVPAALSLSNLSVFFIKPAYSKKASSPTKQGELMSMGVPVICNAGVGDTDFIVNKYQSGWVTTEFSEREFERIILQLNQLNGFDNTQLQAGADDYFALSKGISSYLEVYQKVLNSV</sequence>
<name>A0AAW9S7X8_9BACT</name>
<evidence type="ECO:0000259" key="1">
    <source>
        <dbReference type="Pfam" id="PF00534"/>
    </source>
</evidence>
<dbReference type="Proteomes" id="UP001403385">
    <property type="component" value="Unassembled WGS sequence"/>
</dbReference>
<accession>A0AAW9S7X8</accession>
<reference evidence="3 4" key="1">
    <citation type="submission" date="2024-04" db="EMBL/GenBank/DDBJ databases">
        <title>Novel genus in family Flammeovirgaceae.</title>
        <authorList>
            <person name="Nguyen T.H."/>
            <person name="Vuong T.Q."/>
            <person name="Le H."/>
            <person name="Kim S.-G."/>
        </authorList>
    </citation>
    <scope>NUCLEOTIDE SEQUENCE [LARGE SCALE GENOMIC DNA]</scope>
    <source>
        <strain evidence="3 4">JCM 23209</strain>
    </source>
</reference>
<dbReference type="InterPro" id="IPR001296">
    <property type="entry name" value="Glyco_trans_1"/>
</dbReference>
<evidence type="ECO:0000313" key="4">
    <source>
        <dbReference type="Proteomes" id="UP001403385"/>
    </source>
</evidence>
<dbReference type="PANTHER" id="PTHR12526">
    <property type="entry name" value="GLYCOSYLTRANSFERASE"/>
    <property type="match status" value="1"/>
</dbReference>
<evidence type="ECO:0000259" key="2">
    <source>
        <dbReference type="Pfam" id="PF13439"/>
    </source>
</evidence>
<comment type="caution">
    <text evidence="3">The sequence shown here is derived from an EMBL/GenBank/DDBJ whole genome shotgun (WGS) entry which is preliminary data.</text>
</comment>